<dbReference type="Proteomes" id="UP000247792">
    <property type="component" value="Unassembled WGS sequence"/>
</dbReference>
<sequence length="119" mass="13533">MKTAYISGHLKISNEEFTEHYVPKIAEALERGDSFLVGDARGVDETAQKYLVLYTDKIKVYHMFEKPRNCELGLETVGGFQSDEERDAAMTAASDYDIAWVRPGREDSGTARNLKRRQK</sequence>
<accession>A0A318J440</accession>
<dbReference type="AlphaFoldDB" id="A0A318J440"/>
<evidence type="ECO:0000313" key="2">
    <source>
        <dbReference type="Proteomes" id="UP000247792"/>
    </source>
</evidence>
<reference evidence="1 2" key="1">
    <citation type="submission" date="2018-05" db="EMBL/GenBank/DDBJ databases">
        <title>Genomic Encyclopedia of Type Strains, Phase IV (KMG-IV): sequencing the most valuable type-strain genomes for metagenomic binning, comparative biology and taxonomic classification.</title>
        <authorList>
            <person name="Goeker M."/>
        </authorList>
    </citation>
    <scope>NUCLEOTIDE SEQUENCE [LARGE SCALE GENOMIC DNA]</scope>
    <source>
        <strain evidence="1 2">DSM 19792</strain>
    </source>
</reference>
<dbReference type="RefSeq" id="WP_110258514.1">
    <property type="nucleotide sequence ID" value="NZ_QJKB01000029.1"/>
</dbReference>
<proteinExistence type="predicted"/>
<keyword evidence="2" id="KW-1185">Reference proteome</keyword>
<dbReference type="OrthoDB" id="9788479at2"/>
<evidence type="ECO:0000313" key="1">
    <source>
        <dbReference type="EMBL" id="PXX33725.1"/>
    </source>
</evidence>
<comment type="caution">
    <text evidence="1">The sequence shown here is derived from an EMBL/GenBank/DDBJ whole genome shotgun (WGS) entry which is preliminary data.</text>
</comment>
<dbReference type="EMBL" id="QJKB01000029">
    <property type="protein sequence ID" value="PXX33725.1"/>
    <property type="molecule type" value="Genomic_DNA"/>
</dbReference>
<gene>
    <name evidence="1" type="ORF">DFR42_12921</name>
</gene>
<organism evidence="1 2">
    <name type="scientific">Undibacterium pigrum</name>
    <dbReference type="NCBI Taxonomy" id="401470"/>
    <lineage>
        <taxon>Bacteria</taxon>
        <taxon>Pseudomonadati</taxon>
        <taxon>Pseudomonadota</taxon>
        <taxon>Betaproteobacteria</taxon>
        <taxon>Burkholderiales</taxon>
        <taxon>Oxalobacteraceae</taxon>
        <taxon>Undibacterium</taxon>
    </lineage>
</organism>
<name>A0A318J440_9BURK</name>
<protein>
    <submittedName>
        <fullName evidence="1">Uncharacterized protein</fullName>
    </submittedName>
</protein>